<protein>
    <recommendedName>
        <fullName evidence="16">Outer dense fiber protein 2</fullName>
    </recommendedName>
    <alternativeName>
        <fullName evidence="17">Cenexin</fullName>
    </alternativeName>
    <alternativeName>
        <fullName evidence="18">Outer dense fiber of sperm tails protein 2</fullName>
    </alternativeName>
</protein>
<dbReference type="PANTHER" id="PTHR23162">
    <property type="entry name" value="OUTER DENSE FIBER OF SPERM TAILS 2"/>
    <property type="match status" value="1"/>
</dbReference>
<dbReference type="GO" id="GO:0030154">
    <property type="term" value="P:cell differentiation"/>
    <property type="evidence" value="ECO:0007669"/>
    <property type="project" value="UniProtKB-KW"/>
</dbReference>
<comment type="similarity">
    <text evidence="4">Belongs to the ODF2 family.</text>
</comment>
<feature type="coiled-coil region" evidence="19">
    <location>
        <begin position="147"/>
        <end position="212"/>
    </location>
</feature>
<dbReference type="GO" id="GO:0005813">
    <property type="term" value="C:centrosome"/>
    <property type="evidence" value="ECO:0007669"/>
    <property type="project" value="TreeGrafter"/>
</dbReference>
<name>A0AAW0IGB8_MYOGA</name>
<keyword evidence="22" id="KW-1185">Reference proteome</keyword>
<sequence>MKDRSSTPPLHVHVDENTPVHVHIKKLPKPSAASSQKSHKRGMKGDTVNVRRSVRVKTKVPWMPPGKSSARHVGCKWENPPHCLEITPPSSEKLVSVMRLSDLSTEDDDSGHCKMNRYDKKIDSLMNAVGCLKSEVKMQKGERQMAKRFLEERKEELEEVAHELAETEHENTVLRHNIERIKEEKDFTMLQKKHLQQEKECLMSKLVEAEMDGAAAAKQVMALKDTIGKLKTEKQMTCTDINTLTRQKELLLQKLSTFEETNRTLRDLLREQHCKERLLLLLQDKDKEVEELLQEIQCEKAQAKTASELSKSMESMRGHLQAQLRCKEAENSRLCMQIKNLERSGNQHKAEVEAIMEQLKELKQKGDRDKETLKKAIRAQKERAEKSEEYAEQLHVQLADKDLYVAEALSTLESWRSRYNQVVKDKGDLELEIIVLNDRVTDLVNQQQSLEEKMREDRDSLVERLHRQTAEYSAFKLENERLKASFAPMEDKLNQAHLEVQQLKASVKNYEGMIDNYKSQVMKTRLEADEVAAQLERCDKENKILKDEMNKEIEAVLSLFLALFTAVQARRQFQSQLADLQQLPDILKITEAKLAECQDQLQGYERKNIDLTAIISDLRSRIEHQGDKLEMAREKHQASQKENKQLSLKVDELERKLEATSAQNVEFLQVIAKREEAIHQAQLRLEEKTRECGSLARQLENAIEDARRQVEQTKEQALSKERAAQSKILDLETQLSRTKTELGQLRRTRDDVSCTSGQGFFGLQADRRYQSRLQDLKDRLEQSESTNRSMQNYVQFLKSSYANVFGDGPYTSSYLTSSPIRSRSPPA</sequence>
<evidence type="ECO:0000256" key="8">
    <source>
        <dbReference type="ARBA" id="ARBA00022782"/>
    </source>
</evidence>
<evidence type="ECO:0000256" key="3">
    <source>
        <dbReference type="ARBA" id="ARBA00004647"/>
    </source>
</evidence>
<evidence type="ECO:0000256" key="12">
    <source>
        <dbReference type="ARBA" id="ARBA00023069"/>
    </source>
</evidence>
<keyword evidence="5" id="KW-0217">Developmental protein</keyword>
<organism evidence="21 22">
    <name type="scientific">Myodes glareolus</name>
    <name type="common">Bank vole</name>
    <name type="synonym">Clethrionomys glareolus</name>
    <dbReference type="NCBI Taxonomy" id="447135"/>
    <lineage>
        <taxon>Eukaryota</taxon>
        <taxon>Metazoa</taxon>
        <taxon>Chordata</taxon>
        <taxon>Craniata</taxon>
        <taxon>Vertebrata</taxon>
        <taxon>Euteleostomi</taxon>
        <taxon>Mammalia</taxon>
        <taxon>Eutheria</taxon>
        <taxon>Euarchontoglires</taxon>
        <taxon>Glires</taxon>
        <taxon>Rodentia</taxon>
        <taxon>Myomorpha</taxon>
        <taxon>Muroidea</taxon>
        <taxon>Cricetidae</taxon>
        <taxon>Arvicolinae</taxon>
        <taxon>Myodes</taxon>
    </lineage>
</organism>
<reference evidence="21 22" key="1">
    <citation type="journal article" date="2023" name="bioRxiv">
        <title>Conserved and derived expression patterns and positive selection on dental genes reveal complex evolutionary context of ever-growing rodent molars.</title>
        <authorList>
            <person name="Calamari Z.T."/>
            <person name="Song A."/>
            <person name="Cohen E."/>
            <person name="Akter M."/>
            <person name="Roy R.D."/>
            <person name="Hallikas O."/>
            <person name="Christensen M.M."/>
            <person name="Li P."/>
            <person name="Marangoni P."/>
            <person name="Jernvall J."/>
            <person name="Klein O.D."/>
        </authorList>
    </citation>
    <scope>NUCLEOTIDE SEQUENCE [LARGE SCALE GENOMIC DNA]</scope>
    <source>
        <strain evidence="21">V071</strain>
    </source>
</reference>
<evidence type="ECO:0000256" key="17">
    <source>
        <dbReference type="ARBA" id="ARBA00041830"/>
    </source>
</evidence>
<keyword evidence="8" id="KW-0221">Differentiation</keyword>
<keyword evidence="11 19" id="KW-0175">Coiled coil</keyword>
<proteinExistence type="inferred from homology"/>
<evidence type="ECO:0000256" key="1">
    <source>
        <dbReference type="ARBA" id="ARBA00004114"/>
    </source>
</evidence>
<dbReference type="GO" id="GO:0007283">
    <property type="term" value="P:spermatogenesis"/>
    <property type="evidence" value="ECO:0007669"/>
    <property type="project" value="UniProtKB-KW"/>
</dbReference>
<dbReference type="GO" id="GO:0000922">
    <property type="term" value="C:spindle pole"/>
    <property type="evidence" value="ECO:0007669"/>
    <property type="project" value="UniProtKB-SubCell"/>
</dbReference>
<evidence type="ECO:0000313" key="21">
    <source>
        <dbReference type="EMBL" id="KAK7813589.1"/>
    </source>
</evidence>
<evidence type="ECO:0000256" key="4">
    <source>
        <dbReference type="ARBA" id="ARBA00009316"/>
    </source>
</evidence>
<evidence type="ECO:0000313" key="22">
    <source>
        <dbReference type="Proteomes" id="UP001488838"/>
    </source>
</evidence>
<feature type="coiled-coil region" evidence="19">
    <location>
        <begin position="241"/>
        <end position="390"/>
    </location>
</feature>
<evidence type="ECO:0000256" key="18">
    <source>
        <dbReference type="ARBA" id="ARBA00043200"/>
    </source>
</evidence>
<comment type="function">
    <text evidence="15">Seems to be a major component of sperm tail outer dense fibers (ODF). ODFs are filamentous structures located on the outside of the axoneme in the midpiece and principal piece of the mammalian sperm tail and may help to maintain the passive elastic structures and elastic recoil of the sperm tail. May have a modulating influence on sperm motility. Functions as a general scaffold protein that is specifically localized at the distal/subdistal appendages of mother centrioles. Component of the centrosome matrix required for the localization of PLK1 and NIN to the centrosomes. Required for the formation and/or maintenance of normal CETN1 assembly.</text>
</comment>
<dbReference type="InterPro" id="IPR026099">
    <property type="entry name" value="Odf2-rel"/>
</dbReference>
<evidence type="ECO:0000256" key="16">
    <source>
        <dbReference type="ARBA" id="ARBA00040458"/>
    </source>
</evidence>
<evidence type="ECO:0000256" key="7">
    <source>
        <dbReference type="ARBA" id="ARBA00022701"/>
    </source>
</evidence>
<keyword evidence="7" id="KW-0493">Microtubule</keyword>
<evidence type="ECO:0000256" key="14">
    <source>
        <dbReference type="ARBA" id="ARBA00023273"/>
    </source>
</evidence>
<comment type="subcellular location">
    <subcellularLocation>
        <location evidence="2">Cell projection</location>
        <location evidence="2">Cilium</location>
        <location evidence="2">Flagellum</location>
    </subcellularLocation>
    <subcellularLocation>
        <location evidence="1">Cytoplasm</location>
        <location evidence="1">Cytoskeleton</location>
        <location evidence="1">Microtubule organizing center</location>
        <location evidence="1">Centrosome</location>
        <location evidence="1">Centriole</location>
    </subcellularLocation>
    <subcellularLocation>
        <location evidence="3">Cytoplasm</location>
        <location evidence="3">Cytoskeleton</location>
        <location evidence="3">Spindle pole</location>
    </subcellularLocation>
</comment>
<keyword evidence="14" id="KW-0966">Cell projection</keyword>
<gene>
    <name evidence="21" type="ORF">U0070_000639</name>
</gene>
<dbReference type="GO" id="GO:0031514">
    <property type="term" value="C:motile cilium"/>
    <property type="evidence" value="ECO:0007669"/>
    <property type="project" value="UniProtKB-SubCell"/>
</dbReference>
<evidence type="ECO:0000256" key="20">
    <source>
        <dbReference type="SAM" id="MobiDB-lite"/>
    </source>
</evidence>
<evidence type="ECO:0000256" key="11">
    <source>
        <dbReference type="ARBA" id="ARBA00023054"/>
    </source>
</evidence>
<accession>A0AAW0IGB8</accession>
<dbReference type="EMBL" id="JBBHLL010000133">
    <property type="protein sequence ID" value="KAK7813589.1"/>
    <property type="molecule type" value="Genomic_DNA"/>
</dbReference>
<dbReference type="PANTHER" id="PTHR23162:SF8">
    <property type="entry name" value="OUTER DENSE FIBER PROTEIN 2"/>
    <property type="match status" value="1"/>
</dbReference>
<evidence type="ECO:0000256" key="9">
    <source>
        <dbReference type="ARBA" id="ARBA00022846"/>
    </source>
</evidence>
<evidence type="ECO:0000256" key="15">
    <source>
        <dbReference type="ARBA" id="ARBA00037601"/>
    </source>
</evidence>
<keyword evidence="6" id="KW-0963">Cytoplasm</keyword>
<evidence type="ECO:0000256" key="5">
    <source>
        <dbReference type="ARBA" id="ARBA00022473"/>
    </source>
</evidence>
<comment type="caution">
    <text evidence="21">The sequence shown here is derived from an EMBL/GenBank/DDBJ whole genome shotgun (WGS) entry which is preliminary data.</text>
</comment>
<dbReference type="GO" id="GO:1902017">
    <property type="term" value="P:regulation of cilium assembly"/>
    <property type="evidence" value="ECO:0007669"/>
    <property type="project" value="TreeGrafter"/>
</dbReference>
<dbReference type="GO" id="GO:0005874">
    <property type="term" value="C:microtubule"/>
    <property type="evidence" value="ECO:0007669"/>
    <property type="project" value="UniProtKB-KW"/>
</dbReference>
<keyword evidence="10" id="KW-0744">Spermatogenesis</keyword>
<dbReference type="AlphaFoldDB" id="A0AAW0IGB8"/>
<keyword evidence="13" id="KW-0206">Cytoskeleton</keyword>
<feature type="coiled-coil region" evidence="19">
    <location>
        <begin position="493"/>
        <end position="555"/>
    </location>
</feature>
<dbReference type="Proteomes" id="UP001488838">
    <property type="component" value="Unassembled WGS sequence"/>
</dbReference>
<keyword evidence="12" id="KW-0969">Cilium</keyword>
<evidence type="ECO:0000256" key="2">
    <source>
        <dbReference type="ARBA" id="ARBA00004230"/>
    </source>
</evidence>
<dbReference type="SUPFAM" id="SSF90257">
    <property type="entry name" value="Myosin rod fragments"/>
    <property type="match status" value="1"/>
</dbReference>
<feature type="region of interest" description="Disordered" evidence="20">
    <location>
        <begin position="27"/>
        <end position="46"/>
    </location>
</feature>
<evidence type="ECO:0000256" key="6">
    <source>
        <dbReference type="ARBA" id="ARBA00022490"/>
    </source>
</evidence>
<keyword evidence="9" id="KW-0282">Flagellum</keyword>
<evidence type="ECO:0000256" key="10">
    <source>
        <dbReference type="ARBA" id="ARBA00022871"/>
    </source>
</evidence>
<evidence type="ECO:0000256" key="19">
    <source>
        <dbReference type="SAM" id="Coils"/>
    </source>
</evidence>
<feature type="coiled-coil region" evidence="19">
    <location>
        <begin position="587"/>
        <end position="793"/>
    </location>
</feature>
<evidence type="ECO:0000256" key="13">
    <source>
        <dbReference type="ARBA" id="ARBA00023212"/>
    </source>
</evidence>
<dbReference type="GO" id="GO:0005814">
    <property type="term" value="C:centriole"/>
    <property type="evidence" value="ECO:0007669"/>
    <property type="project" value="UniProtKB-SubCell"/>
</dbReference>